<dbReference type="PANTHER" id="PTHR34052">
    <property type="entry name" value="GLYCINE-RICH PROTEIN-LIKE"/>
    <property type="match status" value="1"/>
</dbReference>
<comment type="caution">
    <text evidence="3">The sequence shown here is derived from an EMBL/GenBank/DDBJ whole genome shotgun (WGS) entry which is preliminary data.</text>
</comment>
<dbReference type="GO" id="GO:0009055">
    <property type="term" value="F:electron transfer activity"/>
    <property type="evidence" value="ECO:0007669"/>
    <property type="project" value="InterPro"/>
</dbReference>
<feature type="chain" id="PRO_5019120096" description="Phytocyanin domain-containing protein" evidence="1">
    <location>
        <begin position="26"/>
        <end position="185"/>
    </location>
</feature>
<dbReference type="InterPro" id="IPR003245">
    <property type="entry name" value="Phytocyanin_dom"/>
</dbReference>
<organism evidence="3 4">
    <name type="scientific">Vitis vinifera</name>
    <name type="common">Grape</name>
    <dbReference type="NCBI Taxonomy" id="29760"/>
    <lineage>
        <taxon>Eukaryota</taxon>
        <taxon>Viridiplantae</taxon>
        <taxon>Streptophyta</taxon>
        <taxon>Embryophyta</taxon>
        <taxon>Tracheophyta</taxon>
        <taxon>Spermatophyta</taxon>
        <taxon>Magnoliopsida</taxon>
        <taxon>eudicotyledons</taxon>
        <taxon>Gunneridae</taxon>
        <taxon>Pentapetalae</taxon>
        <taxon>rosids</taxon>
        <taxon>Vitales</taxon>
        <taxon>Vitaceae</taxon>
        <taxon>Viteae</taxon>
        <taxon>Vitis</taxon>
    </lineage>
</organism>
<dbReference type="PROSITE" id="PS51485">
    <property type="entry name" value="PHYTOCYANIN"/>
    <property type="match status" value="1"/>
</dbReference>
<dbReference type="Gene3D" id="2.60.40.420">
    <property type="entry name" value="Cupredoxins - blue copper proteins"/>
    <property type="match status" value="1"/>
</dbReference>
<dbReference type="OMA" id="NDWAIKS"/>
<reference evidence="3 4" key="1">
    <citation type="journal article" date="2018" name="PLoS Genet.">
        <title>Population sequencing reveals clonal diversity and ancestral inbreeding in the grapevine cultivar Chardonnay.</title>
        <authorList>
            <person name="Roach M.J."/>
            <person name="Johnson D.L."/>
            <person name="Bohlmann J."/>
            <person name="van Vuuren H.J."/>
            <person name="Jones S.J."/>
            <person name="Pretorius I.S."/>
            <person name="Schmidt S.A."/>
            <person name="Borneman A.R."/>
        </authorList>
    </citation>
    <scope>NUCLEOTIDE SEQUENCE [LARGE SCALE GENOMIC DNA]</scope>
    <source>
        <strain evidence="4">cv. Chardonnay</strain>
        <tissue evidence="3">Leaf</tissue>
    </source>
</reference>
<evidence type="ECO:0000313" key="4">
    <source>
        <dbReference type="Proteomes" id="UP000288805"/>
    </source>
</evidence>
<evidence type="ECO:0000259" key="2">
    <source>
        <dbReference type="PROSITE" id="PS51485"/>
    </source>
</evidence>
<keyword evidence="1" id="KW-0732">Signal</keyword>
<dbReference type="Proteomes" id="UP000288805">
    <property type="component" value="Unassembled WGS sequence"/>
</dbReference>
<dbReference type="SUPFAM" id="SSF49503">
    <property type="entry name" value="Cupredoxins"/>
    <property type="match status" value="1"/>
</dbReference>
<gene>
    <name evidence="3" type="ORF">CK203_070015</name>
</gene>
<dbReference type="InterPro" id="IPR008972">
    <property type="entry name" value="Cupredoxin"/>
</dbReference>
<dbReference type="KEGG" id="vvi:100245201"/>
<evidence type="ECO:0000313" key="3">
    <source>
        <dbReference type="EMBL" id="RVW49703.1"/>
    </source>
</evidence>
<evidence type="ECO:0000256" key="1">
    <source>
        <dbReference type="SAM" id="SignalP"/>
    </source>
</evidence>
<proteinExistence type="predicted"/>
<feature type="domain" description="Phytocyanin" evidence="2">
    <location>
        <begin position="66"/>
        <end position="180"/>
    </location>
</feature>
<dbReference type="AlphaFoldDB" id="A0A438EPP7"/>
<dbReference type="OrthoDB" id="1839683at2759"/>
<dbReference type="Pfam" id="PF02298">
    <property type="entry name" value="Cu_bind_like"/>
    <property type="match status" value="1"/>
</dbReference>
<sequence length="185" mass="20838">MGFTSARGVLTLLVLTASMLAVGLASRSIAGRPANYWNFGFNHSFWGPRNGHPFHPNNNNTTRPPKKFIVGGSEHWRYGFNYTDWALNNGPFYVNDTLVFKYDPPSKTTFPHSVYLLPNPWSFLTCDLSKAEQVATVAQGGGEGFEFVLKNWWPHYFACGEHDGLHCKEGMMKFFVMPLLGPYHG</sequence>
<name>A0A438EPP7_VITVI</name>
<protein>
    <recommendedName>
        <fullName evidence="2">Phytocyanin domain-containing protein</fullName>
    </recommendedName>
</protein>
<feature type="signal peptide" evidence="1">
    <location>
        <begin position="1"/>
        <end position="25"/>
    </location>
</feature>
<dbReference type="PANTHER" id="PTHR34052:SF1">
    <property type="entry name" value="OS06G0216700 PROTEIN"/>
    <property type="match status" value="1"/>
</dbReference>
<dbReference type="EMBL" id="QGNW01001220">
    <property type="protein sequence ID" value="RVW49703.1"/>
    <property type="molecule type" value="Genomic_DNA"/>
</dbReference>
<accession>A0A438EPP7</accession>